<evidence type="ECO:0000313" key="4">
    <source>
        <dbReference type="Proteomes" id="UP001251528"/>
    </source>
</evidence>
<comment type="caution">
    <text evidence="3">The sequence shown here is derived from an EMBL/GenBank/DDBJ whole genome shotgun (WGS) entry which is preliminary data.</text>
</comment>
<dbReference type="EMBL" id="JASWJB010000245">
    <property type="protein sequence ID" value="KAK2592794.1"/>
    <property type="molecule type" value="Genomic_DNA"/>
</dbReference>
<evidence type="ECO:0000313" key="3">
    <source>
        <dbReference type="EMBL" id="KAK2592794.1"/>
    </source>
</evidence>
<dbReference type="GO" id="GO:0043386">
    <property type="term" value="P:mycotoxin biosynthetic process"/>
    <property type="evidence" value="ECO:0007669"/>
    <property type="project" value="InterPro"/>
</dbReference>
<comment type="similarity">
    <text evidence="2">Belongs to the ustYa family.</text>
</comment>
<organism evidence="3 4">
    <name type="scientific">Conoideocrella luteorostrata</name>
    <dbReference type="NCBI Taxonomy" id="1105319"/>
    <lineage>
        <taxon>Eukaryota</taxon>
        <taxon>Fungi</taxon>
        <taxon>Dikarya</taxon>
        <taxon>Ascomycota</taxon>
        <taxon>Pezizomycotina</taxon>
        <taxon>Sordariomycetes</taxon>
        <taxon>Hypocreomycetidae</taxon>
        <taxon>Hypocreales</taxon>
        <taxon>Clavicipitaceae</taxon>
        <taxon>Conoideocrella</taxon>
    </lineage>
</organism>
<dbReference type="Proteomes" id="UP001251528">
    <property type="component" value="Unassembled WGS sequence"/>
</dbReference>
<dbReference type="PANTHER" id="PTHR33365:SF4">
    <property type="entry name" value="CYCLOCHLOROTINE BIOSYNTHESIS PROTEIN O"/>
    <property type="match status" value="1"/>
</dbReference>
<keyword evidence="4" id="KW-1185">Reference proteome</keyword>
<gene>
    <name evidence="3" type="ORF">QQS21_009498</name>
</gene>
<dbReference type="AlphaFoldDB" id="A0AAJ0CH00"/>
<proteinExistence type="inferred from homology"/>
<reference evidence="3" key="1">
    <citation type="submission" date="2023-06" db="EMBL/GenBank/DDBJ databases">
        <title>Conoideocrella luteorostrata (Hypocreales: Clavicipitaceae), a potential biocontrol fungus for elongate hemlock scale in United States Christmas tree production areas.</title>
        <authorList>
            <person name="Barrett H."/>
            <person name="Lovett B."/>
            <person name="Macias A.M."/>
            <person name="Stajich J.E."/>
            <person name="Kasson M.T."/>
        </authorList>
    </citation>
    <scope>NUCLEOTIDE SEQUENCE</scope>
    <source>
        <strain evidence="3">ARSEF 14590</strain>
    </source>
</reference>
<name>A0AAJ0CH00_9HYPO</name>
<comment type="pathway">
    <text evidence="1">Mycotoxin biosynthesis.</text>
</comment>
<protein>
    <recommendedName>
        <fullName evidence="5">Cyclochlorotine biosynthesis protein O</fullName>
    </recommendedName>
</protein>
<evidence type="ECO:0000256" key="2">
    <source>
        <dbReference type="ARBA" id="ARBA00035112"/>
    </source>
</evidence>
<evidence type="ECO:0008006" key="5">
    <source>
        <dbReference type="Google" id="ProtNLM"/>
    </source>
</evidence>
<sequence>MLVVVISKSSSPSYRECAKRVSPYSPLWDIVEFWEGNFVNYFNHSSIYRGPPTLEREQAWEGLWKQHLVAIDAAGVDKLNQTDAGAHVEVIGSDPANPTYGATLEVFHQLHCLDELRKYTWPLRLFDKSWGRFYPSRREHDMMSRMHVDHCIETLRLSLMCYSDITPVLFLKDESRPTGDRLDFNVHHKCRDFQKIVDYQELNGFEVPTPEDA</sequence>
<accession>A0AAJ0CH00</accession>
<dbReference type="InterPro" id="IPR021765">
    <property type="entry name" value="UstYa-like"/>
</dbReference>
<dbReference type="Pfam" id="PF11807">
    <property type="entry name" value="UstYa"/>
    <property type="match status" value="1"/>
</dbReference>
<evidence type="ECO:0000256" key="1">
    <source>
        <dbReference type="ARBA" id="ARBA00004685"/>
    </source>
</evidence>
<dbReference type="PANTHER" id="PTHR33365">
    <property type="entry name" value="YALI0B05434P"/>
    <property type="match status" value="1"/>
</dbReference>